<reference evidence="3" key="1">
    <citation type="journal article" date="2023" name="Mol. Phylogenet. Evol.">
        <title>Genome-scale phylogeny and comparative genomics of the fungal order Sordariales.</title>
        <authorList>
            <person name="Hensen N."/>
            <person name="Bonometti L."/>
            <person name="Westerberg I."/>
            <person name="Brannstrom I.O."/>
            <person name="Guillou S."/>
            <person name="Cros-Aarteil S."/>
            <person name="Calhoun S."/>
            <person name="Haridas S."/>
            <person name="Kuo A."/>
            <person name="Mondo S."/>
            <person name="Pangilinan J."/>
            <person name="Riley R."/>
            <person name="LaButti K."/>
            <person name="Andreopoulos B."/>
            <person name="Lipzen A."/>
            <person name="Chen C."/>
            <person name="Yan M."/>
            <person name="Daum C."/>
            <person name="Ng V."/>
            <person name="Clum A."/>
            <person name="Steindorff A."/>
            <person name="Ohm R.A."/>
            <person name="Martin F."/>
            <person name="Silar P."/>
            <person name="Natvig D.O."/>
            <person name="Lalanne C."/>
            <person name="Gautier V."/>
            <person name="Ament-Velasquez S.L."/>
            <person name="Kruys A."/>
            <person name="Hutchinson M.I."/>
            <person name="Powell A.J."/>
            <person name="Barry K."/>
            <person name="Miller A.N."/>
            <person name="Grigoriev I.V."/>
            <person name="Debuchy R."/>
            <person name="Gladieux P."/>
            <person name="Hiltunen Thoren M."/>
            <person name="Johannesson H."/>
        </authorList>
    </citation>
    <scope>NUCLEOTIDE SEQUENCE</scope>
    <source>
        <strain evidence="3">PSN293</strain>
    </source>
</reference>
<organism evidence="3 4">
    <name type="scientific">Rhypophila decipiens</name>
    <dbReference type="NCBI Taxonomy" id="261697"/>
    <lineage>
        <taxon>Eukaryota</taxon>
        <taxon>Fungi</taxon>
        <taxon>Dikarya</taxon>
        <taxon>Ascomycota</taxon>
        <taxon>Pezizomycotina</taxon>
        <taxon>Sordariomycetes</taxon>
        <taxon>Sordariomycetidae</taxon>
        <taxon>Sordariales</taxon>
        <taxon>Naviculisporaceae</taxon>
        <taxon>Rhypophila</taxon>
    </lineage>
</organism>
<dbReference type="Pfam" id="PF06985">
    <property type="entry name" value="HET"/>
    <property type="match status" value="1"/>
</dbReference>
<protein>
    <submittedName>
        <fullName evidence="3">HET-domain-containing protein</fullName>
    </submittedName>
</protein>
<dbReference type="PANTHER" id="PTHR33112">
    <property type="entry name" value="DOMAIN PROTEIN, PUTATIVE-RELATED"/>
    <property type="match status" value="1"/>
</dbReference>
<evidence type="ECO:0000313" key="4">
    <source>
        <dbReference type="Proteomes" id="UP001301769"/>
    </source>
</evidence>
<dbReference type="AlphaFoldDB" id="A0AAN6XYL2"/>
<keyword evidence="4" id="KW-1185">Reference proteome</keyword>
<sequence>MPLRDPYPRSDPRGDQSEPDGPVKLEYFFPEPDDEPGVEQFPWLRSDYDDTVESALCRLCRQIDFRYLLSNKSPYDINLGHYGDAKLRDCLFCRAALDLPRIAINSFRKNGIHDRDRLVLSSAREHPRSNWRKSGEADILDSLVLRVWIYRHMQGTDNLLGRGKSGGYGIGVAYSVFHAVEDPSYHTVAPLSGRLIPPRYDSDTVRNWLRDCNASVTENRKKREALNNIERFIDTQDECVVETGQLINRTSSTASHLDFVALSYVWGKLGQQTTLIRATSQDLHMKGSILTADESIISTTIKDAMVVCRDIGVRYLWVDALCIVQDDPGKLQQIKNMHHVYAGACLTIIAASGDNANAGLPGAGTESSAQRQTILKVQDMTMVKESLDLDDRLATAYWGTRAWTFQEFLLAPRRLVFTNKAIYFSCPHGVHSEDITSPLHESEFAYYGMLRRSGFEFQRRGELNWTAYAEVASSFTARDLTNETDRMPAFLALSTVMADELFCGVPLVSGLPFAALDAAMLWRRCLGCDTCKNAGRGLERRGGFKHNVPRDPIELPPSWSWAGWKGHIQYSKFILFDDNPSWSIVPRVHWLDADHNAKREPSQIRTWMPLKQIDTNVWEPKQGGYTRKGETDGTVHSHPIDHSHFLSRPLVSPTDGYLHLEAEVADFFVTGRLFDEMTNVQEVDNYNLDGTSIYGARIGDPLSVHTVIYPTGDPSTSAATLSPHCGVLYNDLDLSTVGVTLPAGVSFVKLSQTTLQQTYYQKDRPPPDILDQLTPGLGIRDRPDDSREMGPNRVNRYFDYDYWDYSNIWCLYNVLAVVWDGDVAFRVGIGKIHVDAFDTNPSLRTNRIWLG</sequence>
<evidence type="ECO:0000256" key="1">
    <source>
        <dbReference type="SAM" id="MobiDB-lite"/>
    </source>
</evidence>
<feature type="compositionally biased region" description="Basic and acidic residues" evidence="1">
    <location>
        <begin position="1"/>
        <end position="16"/>
    </location>
</feature>
<feature type="compositionally biased region" description="Basic and acidic residues" evidence="1">
    <location>
        <begin position="779"/>
        <end position="790"/>
    </location>
</feature>
<feature type="region of interest" description="Disordered" evidence="1">
    <location>
        <begin position="771"/>
        <end position="790"/>
    </location>
</feature>
<dbReference type="Proteomes" id="UP001301769">
    <property type="component" value="Unassembled WGS sequence"/>
</dbReference>
<evidence type="ECO:0000313" key="3">
    <source>
        <dbReference type="EMBL" id="KAK4207980.1"/>
    </source>
</evidence>
<evidence type="ECO:0000259" key="2">
    <source>
        <dbReference type="Pfam" id="PF06985"/>
    </source>
</evidence>
<proteinExistence type="predicted"/>
<dbReference type="InterPro" id="IPR010730">
    <property type="entry name" value="HET"/>
</dbReference>
<gene>
    <name evidence="3" type="ORF">QBC37DRAFT_392364</name>
</gene>
<dbReference type="PANTHER" id="PTHR33112:SF12">
    <property type="entry name" value="HETEROKARYON INCOMPATIBILITY DOMAIN-CONTAINING PROTEIN"/>
    <property type="match status" value="1"/>
</dbReference>
<accession>A0AAN6XYL2</accession>
<comment type="caution">
    <text evidence="3">The sequence shown here is derived from an EMBL/GenBank/DDBJ whole genome shotgun (WGS) entry which is preliminary data.</text>
</comment>
<feature type="region of interest" description="Disordered" evidence="1">
    <location>
        <begin position="1"/>
        <end position="36"/>
    </location>
</feature>
<feature type="domain" description="Heterokaryon incompatibility" evidence="2">
    <location>
        <begin position="259"/>
        <end position="407"/>
    </location>
</feature>
<dbReference type="EMBL" id="MU858264">
    <property type="protein sequence ID" value="KAK4207980.1"/>
    <property type="molecule type" value="Genomic_DNA"/>
</dbReference>
<reference evidence="3" key="2">
    <citation type="submission" date="2023-05" db="EMBL/GenBank/DDBJ databases">
        <authorList>
            <consortium name="Lawrence Berkeley National Laboratory"/>
            <person name="Steindorff A."/>
            <person name="Hensen N."/>
            <person name="Bonometti L."/>
            <person name="Westerberg I."/>
            <person name="Brannstrom I.O."/>
            <person name="Guillou S."/>
            <person name="Cros-Aarteil S."/>
            <person name="Calhoun S."/>
            <person name="Haridas S."/>
            <person name="Kuo A."/>
            <person name="Mondo S."/>
            <person name="Pangilinan J."/>
            <person name="Riley R."/>
            <person name="Labutti K."/>
            <person name="Andreopoulos B."/>
            <person name="Lipzen A."/>
            <person name="Chen C."/>
            <person name="Yanf M."/>
            <person name="Daum C."/>
            <person name="Ng V."/>
            <person name="Clum A."/>
            <person name="Ohm R."/>
            <person name="Martin F."/>
            <person name="Silar P."/>
            <person name="Natvig D."/>
            <person name="Lalanne C."/>
            <person name="Gautier V."/>
            <person name="Ament-Velasquez S.L."/>
            <person name="Kruys A."/>
            <person name="Hutchinson M.I."/>
            <person name="Powell A.J."/>
            <person name="Barry K."/>
            <person name="Miller A.N."/>
            <person name="Grigoriev I.V."/>
            <person name="Debuchy R."/>
            <person name="Gladieux P."/>
            <person name="Thoren M.H."/>
            <person name="Johannesson H."/>
        </authorList>
    </citation>
    <scope>NUCLEOTIDE SEQUENCE</scope>
    <source>
        <strain evidence="3">PSN293</strain>
    </source>
</reference>
<name>A0AAN6XYL2_9PEZI</name>